<dbReference type="EMBL" id="BBJS01000026">
    <property type="protein sequence ID" value="GAN13769.1"/>
    <property type="molecule type" value="Genomic_DNA"/>
</dbReference>
<proteinExistence type="predicted"/>
<evidence type="ECO:0000313" key="2">
    <source>
        <dbReference type="Proteomes" id="UP000032025"/>
    </source>
</evidence>
<evidence type="ECO:0000313" key="1">
    <source>
        <dbReference type="EMBL" id="GAN13769.1"/>
    </source>
</evidence>
<name>A0A0C9N2N2_SPHPI</name>
<accession>A0A0C9N2N2</accession>
<dbReference type="AlphaFoldDB" id="A0A0C9N2N2"/>
<reference evidence="1 2" key="1">
    <citation type="submission" date="2014-08" db="EMBL/GenBank/DDBJ databases">
        <title>Whole genome shotgun sequence of Sphingomonas paucimobilis NBRC 13935.</title>
        <authorList>
            <person name="Hosoyama A."/>
            <person name="Hashimoto M."/>
            <person name="Hosoyama Y."/>
            <person name="Noguchi M."/>
            <person name="Uohara A."/>
            <person name="Ohji S."/>
            <person name="Katano-Makiyama Y."/>
            <person name="Ichikawa N."/>
            <person name="Kimura A."/>
            <person name="Yamazoe A."/>
            <person name="Fujita N."/>
        </authorList>
    </citation>
    <scope>NUCLEOTIDE SEQUENCE [LARGE SCALE GENOMIC DNA]</scope>
    <source>
        <strain evidence="1 2">NBRC 13935</strain>
    </source>
</reference>
<dbReference type="GeneID" id="78527429"/>
<organism evidence="1 2">
    <name type="scientific">Sphingomonas paucimobilis NBRC 13935</name>
    <dbReference type="NCBI Taxonomy" id="1219050"/>
    <lineage>
        <taxon>Bacteria</taxon>
        <taxon>Pseudomonadati</taxon>
        <taxon>Pseudomonadota</taxon>
        <taxon>Alphaproteobacteria</taxon>
        <taxon>Sphingomonadales</taxon>
        <taxon>Sphingomonadaceae</taxon>
        <taxon>Sphingomonas</taxon>
    </lineage>
</organism>
<keyword evidence="2" id="KW-1185">Reference proteome</keyword>
<sequence>MPFSQDIRAQLLTEAEADVRRWCCPKDQRVDGRRLPDTHWLSLFAGDVTKEDAHRFLITFLLTNRVAWQTEGVAQAIMDVRAMQAFDPLEEIPTLAMNLPTGGPTRQHSSAASKIATFARPEADVFIWDRLASKAARYRDWHRGGHTGWRRLNSLYRRNGGHDYPGFWQACARAREDEREKPDFRAARDRLIADFRAGAGGEDMADPARVPDGFIERRLLDKLMFAEGRWIERHRP</sequence>
<gene>
    <name evidence="1" type="ORF">SP6_26_00330</name>
</gene>
<dbReference type="Proteomes" id="UP000032025">
    <property type="component" value="Unassembled WGS sequence"/>
</dbReference>
<comment type="caution">
    <text evidence="1">The sequence shown here is derived from an EMBL/GenBank/DDBJ whole genome shotgun (WGS) entry which is preliminary data.</text>
</comment>
<protein>
    <submittedName>
        <fullName evidence="1">DNA, contig: SP626</fullName>
    </submittedName>
</protein>
<dbReference type="RefSeq" id="WP_007405949.1">
    <property type="nucleotide sequence ID" value="NZ_BBJS01000026.1"/>
</dbReference>